<name>X1HTE0_9ZZZZ</name>
<sequence length="49" mass="5590">MKIFEIARSEIQVRANLPIPYDLLSYVLNQVIFTVRVASMLVIPIVTIT</sequence>
<organism evidence="1">
    <name type="scientific">marine sediment metagenome</name>
    <dbReference type="NCBI Taxonomy" id="412755"/>
    <lineage>
        <taxon>unclassified sequences</taxon>
        <taxon>metagenomes</taxon>
        <taxon>ecological metagenomes</taxon>
    </lineage>
</organism>
<dbReference type="EMBL" id="BARU01020109">
    <property type="protein sequence ID" value="GAH60330.1"/>
    <property type="molecule type" value="Genomic_DNA"/>
</dbReference>
<proteinExistence type="predicted"/>
<evidence type="ECO:0000313" key="1">
    <source>
        <dbReference type="EMBL" id="GAH60330.1"/>
    </source>
</evidence>
<reference evidence="1" key="1">
    <citation type="journal article" date="2014" name="Front. Microbiol.">
        <title>High frequency of phylogenetically diverse reductive dehalogenase-homologous genes in deep subseafloor sedimentary metagenomes.</title>
        <authorList>
            <person name="Kawai M."/>
            <person name="Futagami T."/>
            <person name="Toyoda A."/>
            <person name="Takaki Y."/>
            <person name="Nishi S."/>
            <person name="Hori S."/>
            <person name="Arai W."/>
            <person name="Tsubouchi T."/>
            <person name="Morono Y."/>
            <person name="Uchiyama I."/>
            <person name="Ito T."/>
            <person name="Fujiyama A."/>
            <person name="Inagaki F."/>
            <person name="Takami H."/>
        </authorList>
    </citation>
    <scope>NUCLEOTIDE SEQUENCE</scope>
    <source>
        <strain evidence="1">Expedition CK06-06</strain>
    </source>
</reference>
<comment type="caution">
    <text evidence="1">The sequence shown here is derived from an EMBL/GenBank/DDBJ whole genome shotgun (WGS) entry which is preliminary data.</text>
</comment>
<gene>
    <name evidence="1" type="ORF">S03H2_33055</name>
</gene>
<protein>
    <submittedName>
        <fullName evidence="1">Uncharacterized protein</fullName>
    </submittedName>
</protein>
<feature type="non-terminal residue" evidence="1">
    <location>
        <position position="49"/>
    </location>
</feature>
<accession>X1HTE0</accession>
<dbReference type="AlphaFoldDB" id="X1HTE0"/>